<protein>
    <recommendedName>
        <fullName evidence="3">ABM domain-containing protein</fullName>
    </recommendedName>
</protein>
<reference evidence="2" key="1">
    <citation type="submission" date="2018-05" db="EMBL/GenBank/DDBJ databases">
        <authorList>
            <person name="Cea G.-C."/>
            <person name="William W."/>
        </authorList>
    </citation>
    <scope>NUCLEOTIDE SEQUENCE [LARGE SCALE GENOMIC DNA]</scope>
    <source>
        <strain evidence="2">DB21MT 5</strain>
    </source>
</reference>
<dbReference type="EMBL" id="LS483250">
    <property type="protein sequence ID" value="SQD78225.1"/>
    <property type="molecule type" value="Genomic_DNA"/>
</dbReference>
<dbReference type="InterPro" id="IPR011008">
    <property type="entry name" value="Dimeric_a/b-barrel"/>
</dbReference>
<gene>
    <name evidence="1" type="ORF">MORIYA_1747</name>
</gene>
<keyword evidence="2" id="KW-1185">Reference proteome</keyword>
<dbReference type="SUPFAM" id="SSF54909">
    <property type="entry name" value="Dimeric alpha+beta barrel"/>
    <property type="match status" value="1"/>
</dbReference>
<sequence>MTKVFIRHKVESYGLWKQAFDDFLAQRKAGGELSYTLGHIPNEANDLCLTFEWDSVDNANAFFASDTLKAVMREAGVTEPPLIIVYENTAEGQTYV</sequence>
<dbReference type="Proteomes" id="UP000250163">
    <property type="component" value="Chromosome MORIYA"/>
</dbReference>
<dbReference type="RefSeq" id="WP_112714259.1">
    <property type="nucleotide sequence ID" value="NZ_LS483250.1"/>
</dbReference>
<dbReference type="KEGG" id="mya:MORIYA_1747"/>
<name>A0A330LVY6_9GAMM</name>
<organism evidence="1 2">
    <name type="scientific">Moritella yayanosii</name>
    <dbReference type="NCBI Taxonomy" id="69539"/>
    <lineage>
        <taxon>Bacteria</taxon>
        <taxon>Pseudomonadati</taxon>
        <taxon>Pseudomonadota</taxon>
        <taxon>Gammaproteobacteria</taxon>
        <taxon>Alteromonadales</taxon>
        <taxon>Moritellaceae</taxon>
        <taxon>Moritella</taxon>
    </lineage>
</organism>
<evidence type="ECO:0008006" key="3">
    <source>
        <dbReference type="Google" id="ProtNLM"/>
    </source>
</evidence>
<proteinExistence type="predicted"/>
<dbReference type="OrthoDB" id="5738530at2"/>
<evidence type="ECO:0000313" key="1">
    <source>
        <dbReference type="EMBL" id="SQD78225.1"/>
    </source>
</evidence>
<accession>A0A330LVY6</accession>
<evidence type="ECO:0000313" key="2">
    <source>
        <dbReference type="Proteomes" id="UP000250163"/>
    </source>
</evidence>
<dbReference type="AlphaFoldDB" id="A0A330LVY6"/>